<keyword evidence="2" id="KW-1185">Reference proteome</keyword>
<dbReference type="EMBL" id="MDYQ01000028">
    <property type="protein sequence ID" value="PRP86680.1"/>
    <property type="molecule type" value="Genomic_DNA"/>
</dbReference>
<accession>A0A2P6NRY6</accession>
<protein>
    <submittedName>
        <fullName evidence="1">Uncharacterized protein</fullName>
    </submittedName>
</protein>
<sequence length="301" mass="33698">MNANNFLDQMEEEEDRIVRQAIESGIAEDDEEGLEAAIVQMEEREGKSYRFVDVLKYITEELDEIVAEAQDHFFDGNMEAAAESARKALRIAPSDADARDILTLSLLTLPSPPYEEIIQIYSDLEQSNLWNMTKSSTKELVSLFRIYYLASSMEQLKRASVQLQSRVQDTAVNLSLITALLADVGDEAMARFFSEHSVESSSVDMEAGDGEHRKDLLAWANHKLPSLSSNSTNLRDRALRPEATALARSLFALSSIESGDRNSASEILKDTKGDTNQEVLLKRLEGGEVRSMRNVCDIIRK</sequence>
<evidence type="ECO:0000313" key="1">
    <source>
        <dbReference type="EMBL" id="PRP86680.1"/>
    </source>
</evidence>
<dbReference type="InParanoid" id="A0A2P6NRY6"/>
<proteinExistence type="predicted"/>
<organism evidence="1 2">
    <name type="scientific">Planoprotostelium fungivorum</name>
    <dbReference type="NCBI Taxonomy" id="1890364"/>
    <lineage>
        <taxon>Eukaryota</taxon>
        <taxon>Amoebozoa</taxon>
        <taxon>Evosea</taxon>
        <taxon>Variosea</taxon>
        <taxon>Cavosteliida</taxon>
        <taxon>Cavosteliaceae</taxon>
        <taxon>Planoprotostelium</taxon>
    </lineage>
</organism>
<dbReference type="Proteomes" id="UP000241769">
    <property type="component" value="Unassembled WGS sequence"/>
</dbReference>
<evidence type="ECO:0000313" key="2">
    <source>
        <dbReference type="Proteomes" id="UP000241769"/>
    </source>
</evidence>
<gene>
    <name evidence="1" type="ORF">PROFUN_05159</name>
</gene>
<name>A0A2P6NRY6_9EUKA</name>
<comment type="caution">
    <text evidence="1">The sequence shown here is derived from an EMBL/GenBank/DDBJ whole genome shotgun (WGS) entry which is preliminary data.</text>
</comment>
<dbReference type="AlphaFoldDB" id="A0A2P6NRY6"/>
<reference evidence="1 2" key="1">
    <citation type="journal article" date="2018" name="Genome Biol. Evol.">
        <title>Multiple Roots of Fruiting Body Formation in Amoebozoa.</title>
        <authorList>
            <person name="Hillmann F."/>
            <person name="Forbes G."/>
            <person name="Novohradska S."/>
            <person name="Ferling I."/>
            <person name="Riege K."/>
            <person name="Groth M."/>
            <person name="Westermann M."/>
            <person name="Marz M."/>
            <person name="Spaller T."/>
            <person name="Winckler T."/>
            <person name="Schaap P."/>
            <person name="Glockner G."/>
        </authorList>
    </citation>
    <scope>NUCLEOTIDE SEQUENCE [LARGE SCALE GENOMIC DNA]</scope>
    <source>
        <strain evidence="1 2">Jena</strain>
    </source>
</reference>